<evidence type="ECO:0000313" key="1">
    <source>
        <dbReference type="EMBL" id="EXC32233.1"/>
    </source>
</evidence>
<gene>
    <name evidence="1" type="ORF">L484_004736</name>
</gene>
<name>W9S9E5_9ROSA</name>
<organism evidence="1 2">
    <name type="scientific">Morus notabilis</name>
    <dbReference type="NCBI Taxonomy" id="981085"/>
    <lineage>
        <taxon>Eukaryota</taxon>
        <taxon>Viridiplantae</taxon>
        <taxon>Streptophyta</taxon>
        <taxon>Embryophyta</taxon>
        <taxon>Tracheophyta</taxon>
        <taxon>Spermatophyta</taxon>
        <taxon>Magnoliopsida</taxon>
        <taxon>eudicotyledons</taxon>
        <taxon>Gunneridae</taxon>
        <taxon>Pentapetalae</taxon>
        <taxon>rosids</taxon>
        <taxon>fabids</taxon>
        <taxon>Rosales</taxon>
        <taxon>Moraceae</taxon>
        <taxon>Moreae</taxon>
        <taxon>Morus</taxon>
    </lineage>
</organism>
<accession>W9S9E5</accession>
<dbReference type="Proteomes" id="UP000030645">
    <property type="component" value="Unassembled WGS sequence"/>
</dbReference>
<evidence type="ECO:0000313" key="2">
    <source>
        <dbReference type="Proteomes" id="UP000030645"/>
    </source>
</evidence>
<dbReference type="EMBL" id="KE346294">
    <property type="protein sequence ID" value="EXC32233.1"/>
    <property type="molecule type" value="Genomic_DNA"/>
</dbReference>
<dbReference type="AlphaFoldDB" id="W9S9E5"/>
<proteinExistence type="predicted"/>
<protein>
    <submittedName>
        <fullName evidence="1">Uncharacterized protein</fullName>
    </submittedName>
</protein>
<keyword evidence="2" id="KW-1185">Reference proteome</keyword>
<sequence length="105" mass="11611">MLKVSGTNSNVEEYTFGYRNEPSKQVQESFRRLLGSSMSPSNHKLLDIRMTGSSLESFEVSIEEAGNICAGFPLPGRIMSSADDPMRNRSFGIQSSGLFNVEENL</sequence>
<reference evidence="2" key="1">
    <citation type="submission" date="2013-01" db="EMBL/GenBank/DDBJ databases">
        <title>Draft Genome Sequence of a Mulberry Tree, Morus notabilis C.K. Schneid.</title>
        <authorList>
            <person name="He N."/>
            <person name="Zhao S."/>
        </authorList>
    </citation>
    <scope>NUCLEOTIDE SEQUENCE</scope>
</reference>